<sequence>MKIRMTAVIGAVCCAVWLSGCSTLSTLTVDSVPLPGHNRSDGYDIVAEFANVLNLPDRAKVVMDGTTVGEVTKVTEAGTHVDVTARIDHGVAVPANVTAVLQQATVLGDIYLALERSTDGSPLAPALPADARIPLVQTISPPQLEDTIANLANFIGSGSIQRAQNTLIKLNRITPPKDEVRRVVSQVTTDLNQVADNLDTVDILIDSMQQTSTVVSTWAPQMSFWFTPEGVRGFERSTVVAREVGNLLPSVGSIYSKGFWLVPTFSSGANAMGAIKGAKQVVEHEYPLWRKFINESYLAQEKHPAINITSIVGPDGRELSGNVEQVLRMLGAVP</sequence>
<dbReference type="PANTHER" id="PTHR33371:SF4">
    <property type="entry name" value="INTERMEMBRANE PHOSPHOLIPID TRANSPORT SYSTEM BINDING PROTEIN MLAD"/>
    <property type="match status" value="1"/>
</dbReference>
<dbReference type="EMBL" id="UGQQ01000002">
    <property type="protein sequence ID" value="SUA27447.1"/>
    <property type="molecule type" value="Genomic_DNA"/>
</dbReference>
<accession>A0A378W2Y4</accession>
<feature type="chain" id="PRO_5016647733" evidence="1">
    <location>
        <begin position="25"/>
        <end position="334"/>
    </location>
</feature>
<keyword evidence="1" id="KW-0732">Signal</keyword>
<evidence type="ECO:0000313" key="3">
    <source>
        <dbReference type="EMBL" id="SUA27447.1"/>
    </source>
</evidence>
<evidence type="ECO:0000313" key="4">
    <source>
        <dbReference type="Proteomes" id="UP000254945"/>
    </source>
</evidence>
<dbReference type="InterPro" id="IPR003399">
    <property type="entry name" value="Mce/MlaD"/>
</dbReference>
<dbReference type="AlphaFoldDB" id="A0A378W2Y4"/>
<dbReference type="PANTHER" id="PTHR33371">
    <property type="entry name" value="INTERMEMBRANE PHOSPHOLIPID TRANSPORT SYSTEM BINDING PROTEIN MLAD-RELATED"/>
    <property type="match status" value="1"/>
</dbReference>
<organism evidence="3 4">
    <name type="scientific">Mycolicibacterium senegalense</name>
    <dbReference type="NCBI Taxonomy" id="1796"/>
    <lineage>
        <taxon>Bacteria</taxon>
        <taxon>Bacillati</taxon>
        <taxon>Actinomycetota</taxon>
        <taxon>Actinomycetes</taxon>
        <taxon>Mycobacteriales</taxon>
        <taxon>Mycobacteriaceae</taxon>
        <taxon>Mycolicibacterium</taxon>
    </lineage>
</organism>
<protein>
    <submittedName>
        <fullName evidence="3">Mce family protein</fullName>
    </submittedName>
</protein>
<dbReference type="InterPro" id="IPR052336">
    <property type="entry name" value="MlaD_Phospholipid_Transporter"/>
</dbReference>
<name>A0A378W2Y4_9MYCO</name>
<proteinExistence type="predicted"/>
<feature type="signal peptide" evidence="1">
    <location>
        <begin position="1"/>
        <end position="24"/>
    </location>
</feature>
<feature type="domain" description="Mce/MlaD" evidence="2">
    <location>
        <begin position="41"/>
        <end position="115"/>
    </location>
</feature>
<reference evidence="3 4" key="1">
    <citation type="submission" date="2018-06" db="EMBL/GenBank/DDBJ databases">
        <authorList>
            <consortium name="Pathogen Informatics"/>
            <person name="Doyle S."/>
        </authorList>
    </citation>
    <scope>NUCLEOTIDE SEQUENCE [LARGE SCALE GENOMIC DNA]</scope>
    <source>
        <strain evidence="3 4">NCTC4524</strain>
    </source>
</reference>
<evidence type="ECO:0000256" key="1">
    <source>
        <dbReference type="SAM" id="SignalP"/>
    </source>
</evidence>
<gene>
    <name evidence="3" type="ORF">NCTC4524_03418</name>
</gene>
<dbReference type="Pfam" id="PF02470">
    <property type="entry name" value="MlaD"/>
    <property type="match status" value="1"/>
</dbReference>
<dbReference type="Proteomes" id="UP000254945">
    <property type="component" value="Unassembled WGS sequence"/>
</dbReference>
<dbReference type="PROSITE" id="PS51257">
    <property type="entry name" value="PROKAR_LIPOPROTEIN"/>
    <property type="match status" value="1"/>
</dbReference>
<evidence type="ECO:0000259" key="2">
    <source>
        <dbReference type="Pfam" id="PF02470"/>
    </source>
</evidence>